<dbReference type="RefSeq" id="WP_344026990.1">
    <property type="nucleotide sequence ID" value="NZ_BAAABX010000048.1"/>
</dbReference>
<comment type="caution">
    <text evidence="2">The sequence shown here is derived from an EMBL/GenBank/DDBJ whole genome shotgun (WGS) entry which is preliminary data.</text>
</comment>
<feature type="signal peptide" evidence="1">
    <location>
        <begin position="1"/>
        <end position="31"/>
    </location>
</feature>
<protein>
    <recommendedName>
        <fullName evidence="4">Secreted protein</fullName>
    </recommendedName>
</protein>
<evidence type="ECO:0000313" key="2">
    <source>
        <dbReference type="EMBL" id="GAA0417704.1"/>
    </source>
</evidence>
<accession>A0ABN0YY04</accession>
<proteinExistence type="predicted"/>
<reference evidence="2 3" key="1">
    <citation type="journal article" date="2019" name="Int. J. Syst. Evol. Microbiol.">
        <title>The Global Catalogue of Microorganisms (GCM) 10K type strain sequencing project: providing services to taxonomists for standard genome sequencing and annotation.</title>
        <authorList>
            <consortium name="The Broad Institute Genomics Platform"/>
            <consortium name="The Broad Institute Genome Sequencing Center for Infectious Disease"/>
            <person name="Wu L."/>
            <person name="Ma J."/>
        </authorList>
    </citation>
    <scope>NUCLEOTIDE SEQUENCE [LARGE SCALE GENOMIC DNA]</scope>
    <source>
        <strain evidence="2 3">JCM 4788</strain>
    </source>
</reference>
<keyword evidence="1" id="KW-0732">Signal</keyword>
<sequence>MRKLKSAAALVAGGALLAGAMGLAGAGTAAADTITCSDTLPAHTNGNAFNDGPQQLNKLFGTFVDTATCSTRQFNTGLNGADEPSGS</sequence>
<gene>
    <name evidence="2" type="ORF">GCM10010357_43810</name>
</gene>
<evidence type="ECO:0000256" key="1">
    <source>
        <dbReference type="SAM" id="SignalP"/>
    </source>
</evidence>
<name>A0ABN0YY04_9ACTN</name>
<dbReference type="EMBL" id="BAAABX010000048">
    <property type="protein sequence ID" value="GAA0417704.1"/>
    <property type="molecule type" value="Genomic_DNA"/>
</dbReference>
<dbReference type="Proteomes" id="UP001500879">
    <property type="component" value="Unassembled WGS sequence"/>
</dbReference>
<organism evidence="2 3">
    <name type="scientific">Streptomyces luteireticuli</name>
    <dbReference type="NCBI Taxonomy" id="173858"/>
    <lineage>
        <taxon>Bacteria</taxon>
        <taxon>Bacillati</taxon>
        <taxon>Actinomycetota</taxon>
        <taxon>Actinomycetes</taxon>
        <taxon>Kitasatosporales</taxon>
        <taxon>Streptomycetaceae</taxon>
        <taxon>Streptomyces</taxon>
    </lineage>
</organism>
<evidence type="ECO:0000313" key="3">
    <source>
        <dbReference type="Proteomes" id="UP001500879"/>
    </source>
</evidence>
<keyword evidence="3" id="KW-1185">Reference proteome</keyword>
<feature type="chain" id="PRO_5046176587" description="Secreted protein" evidence="1">
    <location>
        <begin position="32"/>
        <end position="87"/>
    </location>
</feature>
<evidence type="ECO:0008006" key="4">
    <source>
        <dbReference type="Google" id="ProtNLM"/>
    </source>
</evidence>